<proteinExistence type="inferred from homology"/>
<dbReference type="InterPro" id="IPR029001">
    <property type="entry name" value="ITPase-like_fam"/>
</dbReference>
<comment type="caution">
    <text evidence="10">Lacks conserved residue(s) required for the propagation of feature annotation.</text>
</comment>
<evidence type="ECO:0000256" key="9">
    <source>
        <dbReference type="ARBA" id="ARBA00052017"/>
    </source>
</evidence>
<dbReference type="GO" id="GO:0017111">
    <property type="term" value="F:ribonucleoside triphosphate phosphatase activity"/>
    <property type="evidence" value="ECO:0007669"/>
    <property type="project" value="InterPro"/>
</dbReference>
<reference evidence="12" key="3">
    <citation type="submission" date="2022-06" db="EMBL/GenBank/DDBJ databases">
        <title>Genomic Encyclopedia of Type Strains, Phase III (KMG-III): the genomes of soil and plant-associated and newly described type strains.</title>
        <authorList>
            <person name="Whitman W."/>
        </authorList>
    </citation>
    <scope>NUCLEOTIDE SEQUENCE</scope>
    <source>
        <strain evidence="12">CPCC 202695</strain>
    </source>
</reference>
<evidence type="ECO:0000313" key="13">
    <source>
        <dbReference type="EMBL" id="SDS02109.1"/>
    </source>
</evidence>
<name>A0A1H1NUQ7_9MICO</name>
<comment type="similarity">
    <text evidence="1 10 11">Belongs to the HAM1 NTPase family.</text>
</comment>
<comment type="catalytic activity">
    <reaction evidence="10">
        <text>ITP + H2O = IMP + diphosphate + H(+)</text>
        <dbReference type="Rhea" id="RHEA:29399"/>
        <dbReference type="ChEBI" id="CHEBI:15377"/>
        <dbReference type="ChEBI" id="CHEBI:15378"/>
        <dbReference type="ChEBI" id="CHEBI:33019"/>
        <dbReference type="ChEBI" id="CHEBI:58053"/>
        <dbReference type="ChEBI" id="CHEBI:61402"/>
        <dbReference type="EC" id="3.6.1.66"/>
    </reaction>
</comment>
<feature type="binding site" evidence="10">
    <location>
        <begin position="160"/>
        <end position="163"/>
    </location>
    <ligand>
        <name>substrate</name>
    </ligand>
</feature>
<keyword evidence="6 10" id="KW-0460">Magnesium</keyword>
<comment type="catalytic activity">
    <reaction evidence="9 10">
        <text>XTP + H2O = XMP + diphosphate + H(+)</text>
        <dbReference type="Rhea" id="RHEA:28610"/>
        <dbReference type="ChEBI" id="CHEBI:15377"/>
        <dbReference type="ChEBI" id="CHEBI:15378"/>
        <dbReference type="ChEBI" id="CHEBI:33019"/>
        <dbReference type="ChEBI" id="CHEBI:57464"/>
        <dbReference type="ChEBI" id="CHEBI:61314"/>
        <dbReference type="EC" id="3.6.1.66"/>
    </reaction>
</comment>
<comment type="catalytic activity">
    <reaction evidence="8 10">
        <text>dITP + H2O = dIMP + diphosphate + H(+)</text>
        <dbReference type="Rhea" id="RHEA:28342"/>
        <dbReference type="ChEBI" id="CHEBI:15377"/>
        <dbReference type="ChEBI" id="CHEBI:15378"/>
        <dbReference type="ChEBI" id="CHEBI:33019"/>
        <dbReference type="ChEBI" id="CHEBI:61194"/>
        <dbReference type="ChEBI" id="CHEBI:61382"/>
        <dbReference type="EC" id="3.6.1.66"/>
    </reaction>
</comment>
<evidence type="ECO:0000256" key="3">
    <source>
        <dbReference type="ARBA" id="ARBA00022723"/>
    </source>
</evidence>
<evidence type="ECO:0000313" key="15">
    <source>
        <dbReference type="Proteomes" id="UP000893823"/>
    </source>
</evidence>
<keyword evidence="5 10" id="KW-0378">Hydrolase</keyword>
<evidence type="ECO:0000256" key="4">
    <source>
        <dbReference type="ARBA" id="ARBA00022741"/>
    </source>
</evidence>
<feature type="binding site" evidence="10">
    <location>
        <begin position="12"/>
        <end position="17"/>
    </location>
    <ligand>
        <name>substrate</name>
    </ligand>
</feature>
<dbReference type="HAMAP" id="MF_01405">
    <property type="entry name" value="Non_canon_purine_NTPase"/>
    <property type="match status" value="1"/>
</dbReference>
<evidence type="ECO:0000256" key="7">
    <source>
        <dbReference type="ARBA" id="ARBA00023080"/>
    </source>
</evidence>
<feature type="active site" description="Proton acceptor" evidence="10">
    <location>
        <position position="72"/>
    </location>
</feature>
<reference evidence="14" key="1">
    <citation type="submission" date="2016-10" db="EMBL/GenBank/DDBJ databases">
        <authorList>
            <person name="Varghese N."/>
            <person name="Submissions S."/>
        </authorList>
    </citation>
    <scope>NUCLEOTIDE SEQUENCE [LARGE SCALE GENOMIC DNA]</scope>
    <source>
        <strain evidence="14">CPCC 202695</strain>
    </source>
</reference>
<dbReference type="GO" id="GO:0009146">
    <property type="term" value="P:purine nucleoside triphosphate catabolic process"/>
    <property type="evidence" value="ECO:0007669"/>
    <property type="project" value="UniProtKB-UniRule"/>
</dbReference>
<keyword evidence="4 10" id="KW-0547">Nucleotide-binding</keyword>
<comment type="cofactor">
    <cofactor evidence="10">
        <name>Mg(2+)</name>
        <dbReference type="ChEBI" id="CHEBI:18420"/>
    </cofactor>
    <text evidence="10">Binds 1 Mg(2+) ion per subunit.</text>
</comment>
<dbReference type="EMBL" id="LT629755">
    <property type="protein sequence ID" value="SDS02109.1"/>
    <property type="molecule type" value="Genomic_DNA"/>
</dbReference>
<protein>
    <recommendedName>
        <fullName evidence="10">dITP/XTP pyrophosphatase</fullName>
        <ecNumber evidence="10">3.6.1.66</ecNumber>
    </recommendedName>
    <alternativeName>
        <fullName evidence="10">Non-canonical purine NTP pyrophosphatase</fullName>
    </alternativeName>
    <alternativeName>
        <fullName evidence="10">Non-standard purine NTP pyrophosphatase</fullName>
    </alternativeName>
    <alternativeName>
        <fullName evidence="10">Nucleoside-triphosphate diphosphatase</fullName>
    </alternativeName>
    <alternativeName>
        <fullName evidence="10">Nucleoside-triphosphate pyrophosphatase</fullName>
        <shortName evidence="10">NTPase</shortName>
    </alternativeName>
</protein>
<evidence type="ECO:0000313" key="14">
    <source>
        <dbReference type="Proteomes" id="UP000199482"/>
    </source>
</evidence>
<dbReference type="GO" id="GO:0009117">
    <property type="term" value="P:nucleotide metabolic process"/>
    <property type="evidence" value="ECO:0007669"/>
    <property type="project" value="UniProtKB-KW"/>
</dbReference>
<dbReference type="GO" id="GO:0036220">
    <property type="term" value="F:ITP diphosphatase activity"/>
    <property type="evidence" value="ECO:0007669"/>
    <property type="project" value="UniProtKB-UniRule"/>
</dbReference>
<dbReference type="GO" id="GO:0036222">
    <property type="term" value="F:XTP diphosphatase activity"/>
    <property type="evidence" value="ECO:0007669"/>
    <property type="project" value="UniProtKB-UniRule"/>
</dbReference>
<gene>
    <name evidence="12" type="ORF">BCL57_002205</name>
    <name evidence="13" type="ORF">SAMN04489721_0655</name>
</gene>
<sequence>MSRPALEVVLATHNAHKVAEFQHILGEHVPGITVLPYDGPEPIEDGTSFDENAFIKARAAASHTGCIALADDSGIAVDVMGGAPGIFSARWAGPGRGAEANLELLLAQLADIADPHRTAHFHCTIALVVPDAAGAAPYEFAAVGTWPGRIATRRAGVNGFGYDPIFLPDDFDVSAAELAPEVKNAHSHRARAFGALLPELERIAAERARG</sequence>
<dbReference type="SUPFAM" id="SSF52972">
    <property type="entry name" value="ITPase-like"/>
    <property type="match status" value="1"/>
</dbReference>
<dbReference type="STRING" id="589382.SAMN04489721_0655"/>
<comment type="subunit">
    <text evidence="2 10">Homodimer.</text>
</comment>
<evidence type="ECO:0000256" key="10">
    <source>
        <dbReference type="HAMAP-Rule" id="MF_01405"/>
    </source>
</evidence>
<dbReference type="EMBL" id="SODL02000003">
    <property type="protein sequence ID" value="MCP2368046.1"/>
    <property type="molecule type" value="Genomic_DNA"/>
</dbReference>
<evidence type="ECO:0000313" key="12">
    <source>
        <dbReference type="EMBL" id="MCP2368046.1"/>
    </source>
</evidence>
<feature type="binding site" evidence="10">
    <location>
        <position position="183"/>
    </location>
    <ligand>
        <name>substrate</name>
    </ligand>
</feature>
<dbReference type="Proteomes" id="UP000199482">
    <property type="component" value="Chromosome I"/>
</dbReference>
<dbReference type="RefSeq" id="WP_092669235.1">
    <property type="nucleotide sequence ID" value="NZ_BMDN01000003.1"/>
</dbReference>
<feature type="binding site" evidence="10">
    <location>
        <position position="73"/>
    </location>
    <ligand>
        <name>substrate</name>
    </ligand>
</feature>
<dbReference type="OrthoDB" id="9807456at2"/>
<feature type="binding site" evidence="10">
    <location>
        <begin position="188"/>
        <end position="189"/>
    </location>
    <ligand>
        <name>substrate</name>
    </ligand>
</feature>
<dbReference type="GO" id="GO:0000166">
    <property type="term" value="F:nucleotide binding"/>
    <property type="evidence" value="ECO:0007669"/>
    <property type="project" value="UniProtKB-KW"/>
</dbReference>
<feature type="binding site" evidence="10">
    <location>
        <position position="72"/>
    </location>
    <ligand>
        <name>Mg(2+)</name>
        <dbReference type="ChEBI" id="CHEBI:18420"/>
    </ligand>
</feature>
<dbReference type="PANTHER" id="PTHR11067">
    <property type="entry name" value="INOSINE TRIPHOSPHATE PYROPHOSPHATASE/HAM1 PROTEIN"/>
    <property type="match status" value="1"/>
</dbReference>
<evidence type="ECO:0000256" key="6">
    <source>
        <dbReference type="ARBA" id="ARBA00022842"/>
    </source>
</evidence>
<accession>A0A1H1NUQ7</accession>
<evidence type="ECO:0000256" key="2">
    <source>
        <dbReference type="ARBA" id="ARBA00011738"/>
    </source>
</evidence>
<dbReference type="FunFam" id="3.90.950.10:FF:000001">
    <property type="entry name" value="dITP/XTP pyrophosphatase"/>
    <property type="match status" value="1"/>
</dbReference>
<dbReference type="GO" id="GO:0005829">
    <property type="term" value="C:cytosol"/>
    <property type="evidence" value="ECO:0007669"/>
    <property type="project" value="TreeGrafter"/>
</dbReference>
<evidence type="ECO:0000256" key="8">
    <source>
        <dbReference type="ARBA" id="ARBA00051875"/>
    </source>
</evidence>
<dbReference type="Gene3D" id="3.90.950.10">
    <property type="match status" value="1"/>
</dbReference>
<dbReference type="EC" id="3.6.1.66" evidence="10"/>
<organism evidence="13 14">
    <name type="scientific">Agromyces flavus</name>
    <dbReference type="NCBI Taxonomy" id="589382"/>
    <lineage>
        <taxon>Bacteria</taxon>
        <taxon>Bacillati</taxon>
        <taxon>Actinomycetota</taxon>
        <taxon>Actinomycetes</taxon>
        <taxon>Micrococcales</taxon>
        <taxon>Microbacteriaceae</taxon>
        <taxon>Agromyces</taxon>
    </lineage>
</organism>
<keyword evidence="3 10" id="KW-0479">Metal-binding</keyword>
<dbReference type="InterPro" id="IPR002637">
    <property type="entry name" value="RdgB/HAM1"/>
</dbReference>
<dbReference type="InterPro" id="IPR020922">
    <property type="entry name" value="dITP/XTP_pyrophosphatase"/>
</dbReference>
<dbReference type="NCBIfam" id="TIGR00042">
    <property type="entry name" value="RdgB/HAM1 family non-canonical purine NTP pyrophosphatase"/>
    <property type="match status" value="1"/>
</dbReference>
<keyword evidence="7 10" id="KW-0546">Nucleotide metabolism</keyword>
<dbReference type="Proteomes" id="UP000893823">
    <property type="component" value="Unassembled WGS sequence"/>
</dbReference>
<dbReference type="Pfam" id="PF01725">
    <property type="entry name" value="Ham1p_like"/>
    <property type="match status" value="1"/>
</dbReference>
<dbReference type="CDD" id="cd00515">
    <property type="entry name" value="HAM1"/>
    <property type="match status" value="1"/>
</dbReference>
<dbReference type="GO" id="GO:0035870">
    <property type="term" value="F:dITP diphosphatase activity"/>
    <property type="evidence" value="ECO:0007669"/>
    <property type="project" value="UniProtKB-UniRule"/>
</dbReference>
<comment type="function">
    <text evidence="10">Pyrophosphatase that catalyzes the hydrolysis of nucleoside triphosphates to their monophosphate derivatives, with a high preference for the non-canonical purine nucleotides XTP (xanthosine triphosphate), dITP (deoxyinosine triphosphate) and ITP. Seems to function as a house-cleaning enzyme that removes non-canonical purine nucleotides from the nucleotide pool, thus preventing their incorporation into DNA/RNA and avoiding chromosomal lesions.</text>
</comment>
<dbReference type="AlphaFoldDB" id="A0A1H1NUQ7"/>
<evidence type="ECO:0000256" key="1">
    <source>
        <dbReference type="ARBA" id="ARBA00008023"/>
    </source>
</evidence>
<dbReference type="PANTHER" id="PTHR11067:SF9">
    <property type="entry name" value="INOSINE TRIPHOSPHATE PYROPHOSPHATASE"/>
    <property type="match status" value="1"/>
</dbReference>
<evidence type="ECO:0000256" key="11">
    <source>
        <dbReference type="RuleBase" id="RU003781"/>
    </source>
</evidence>
<evidence type="ECO:0000256" key="5">
    <source>
        <dbReference type="ARBA" id="ARBA00022801"/>
    </source>
</evidence>
<reference evidence="13" key="2">
    <citation type="submission" date="2016-10" db="EMBL/GenBank/DDBJ databases">
        <authorList>
            <person name="de Groot N.N."/>
        </authorList>
    </citation>
    <scope>NUCLEOTIDE SEQUENCE [LARGE SCALE GENOMIC DNA]</scope>
    <source>
        <strain evidence="13">CPCC 202695</strain>
    </source>
</reference>
<dbReference type="GO" id="GO:0046872">
    <property type="term" value="F:metal ion binding"/>
    <property type="evidence" value="ECO:0007669"/>
    <property type="project" value="UniProtKB-KW"/>
</dbReference>
<keyword evidence="15" id="KW-1185">Reference proteome</keyword>